<name>B9XHJ4_PEDPL</name>
<comment type="caution">
    <text evidence="1">The sequence shown here is derived from an EMBL/GenBank/DDBJ whole genome shotgun (WGS) entry which is preliminary data.</text>
</comment>
<dbReference type="AlphaFoldDB" id="B9XHJ4"/>
<reference evidence="1 2" key="1">
    <citation type="journal article" date="2011" name="J. Bacteriol.">
        <title>Genome sequence of 'Pedosphaera parvula' Ellin514, an aerobic Verrucomicrobial isolate from pasture soil.</title>
        <authorList>
            <person name="Kant R."/>
            <person name="van Passel M.W."/>
            <person name="Sangwan P."/>
            <person name="Palva A."/>
            <person name="Lucas S."/>
            <person name="Copeland A."/>
            <person name="Lapidus A."/>
            <person name="Glavina Del Rio T."/>
            <person name="Dalin E."/>
            <person name="Tice H."/>
            <person name="Bruce D."/>
            <person name="Goodwin L."/>
            <person name="Pitluck S."/>
            <person name="Chertkov O."/>
            <person name="Larimer F.W."/>
            <person name="Land M.L."/>
            <person name="Hauser L."/>
            <person name="Brettin T.S."/>
            <person name="Detter J.C."/>
            <person name="Han S."/>
            <person name="de Vos W.M."/>
            <person name="Janssen P.H."/>
            <person name="Smidt H."/>
        </authorList>
    </citation>
    <scope>NUCLEOTIDE SEQUENCE [LARGE SCALE GENOMIC DNA]</scope>
    <source>
        <strain evidence="1 2">Ellin514</strain>
    </source>
</reference>
<dbReference type="InterPro" id="IPR007581">
    <property type="entry name" value="Endonuclease-V"/>
</dbReference>
<gene>
    <name evidence="1" type="ORF">Cflav_PD3687</name>
</gene>
<dbReference type="Pfam" id="PF04493">
    <property type="entry name" value="Endonuclease_5"/>
    <property type="match status" value="1"/>
</dbReference>
<keyword evidence="2" id="KW-1185">Reference proteome</keyword>
<dbReference type="EMBL" id="ABOX02000014">
    <property type="protein sequence ID" value="EEF60829.1"/>
    <property type="molecule type" value="Genomic_DNA"/>
</dbReference>
<proteinExistence type="predicted"/>
<dbReference type="OrthoDB" id="2593273at2"/>
<dbReference type="GO" id="GO:0004519">
    <property type="term" value="F:endonuclease activity"/>
    <property type="evidence" value="ECO:0007669"/>
    <property type="project" value="UniProtKB-KW"/>
</dbReference>
<keyword evidence="1" id="KW-0540">Nuclease</keyword>
<protein>
    <submittedName>
        <fullName evidence="1">Endonuclease V (Deoxyinosine 3endonuclease)</fullName>
    </submittedName>
</protein>
<dbReference type="Gene3D" id="3.30.2170.10">
    <property type="entry name" value="archaeoglobus fulgidus dsm 4304 superfamily"/>
    <property type="match status" value="1"/>
</dbReference>
<accession>B9XHJ4</accession>
<keyword evidence="1" id="KW-0378">Hydrolase</keyword>
<sequence>MIACLDVHYEGATAFAAGIVFQEWVDAFPYEEEVIEVSNIQPYQPGQFYLRELPCLLAVLKALPAVQTVIIDGYVWLDNKGKPGLGAHLHQALNEKIPVIGVAKTPFQGADGSCELLRGKSKRPLYITAAGMDPGVATQYIRSMHGQFRIPTLLKRVDQLARTHRFS</sequence>
<evidence type="ECO:0000313" key="2">
    <source>
        <dbReference type="Proteomes" id="UP000003688"/>
    </source>
</evidence>
<evidence type="ECO:0000313" key="1">
    <source>
        <dbReference type="EMBL" id="EEF60829.1"/>
    </source>
</evidence>
<dbReference type="Proteomes" id="UP000003688">
    <property type="component" value="Unassembled WGS sequence"/>
</dbReference>
<dbReference type="STRING" id="320771.Cflav_PD3687"/>
<organism evidence="1 2">
    <name type="scientific">Pedosphaera parvula (strain Ellin514)</name>
    <dbReference type="NCBI Taxonomy" id="320771"/>
    <lineage>
        <taxon>Bacteria</taxon>
        <taxon>Pseudomonadati</taxon>
        <taxon>Verrucomicrobiota</taxon>
        <taxon>Pedosphaerae</taxon>
        <taxon>Pedosphaerales</taxon>
        <taxon>Pedosphaeraceae</taxon>
        <taxon>Pedosphaera</taxon>
    </lineage>
</organism>
<dbReference type="GO" id="GO:0006281">
    <property type="term" value="P:DNA repair"/>
    <property type="evidence" value="ECO:0007669"/>
    <property type="project" value="InterPro"/>
</dbReference>
<keyword evidence="1" id="KW-0255">Endonuclease</keyword>
<dbReference type="RefSeq" id="WP_007415288.1">
    <property type="nucleotide sequence ID" value="NZ_ABOX02000014.1"/>
</dbReference>